<keyword evidence="1" id="KW-0472">Membrane</keyword>
<evidence type="ECO:0000313" key="2">
    <source>
        <dbReference type="EMBL" id="MBY8888040.1"/>
    </source>
</evidence>
<evidence type="ECO:0000256" key="1">
    <source>
        <dbReference type="SAM" id="Phobius"/>
    </source>
</evidence>
<keyword evidence="1" id="KW-0812">Transmembrane</keyword>
<feature type="transmembrane region" description="Helical" evidence="1">
    <location>
        <begin position="89"/>
        <end position="114"/>
    </location>
</feature>
<accession>A0ABS7QXV2</accession>
<comment type="caution">
    <text evidence="2">The sequence shown here is derived from an EMBL/GenBank/DDBJ whole genome shotgun (WGS) entry which is preliminary data.</text>
</comment>
<sequence>MTDHTPIPLPDPNTPAPYTIGVPVVVQPPGQPPYYAAPPQIIVVPQQTERGRELSPITTRLIVGGGIGAGAITAFALIGPMVLATLQTLAITALAIGGTALGLGAAAAITLRTFNNNRTPRRK</sequence>
<name>A0ABS7QXV2_9ACTN</name>
<reference evidence="2 3" key="1">
    <citation type="submission" date="2021-08" db="EMBL/GenBank/DDBJ databases">
        <title>Streptomyces sp. PTM05 isolated from lichen.</title>
        <authorList>
            <person name="Somphong A."/>
            <person name="Phongsopitanun W."/>
            <person name="Tanasupawat S."/>
        </authorList>
    </citation>
    <scope>NUCLEOTIDE SEQUENCE [LARGE SCALE GENOMIC DNA]</scope>
    <source>
        <strain evidence="2 3">Ptm05</strain>
    </source>
</reference>
<dbReference type="RefSeq" id="WP_222980779.1">
    <property type="nucleotide sequence ID" value="NZ_JAINVZ010000021.1"/>
</dbReference>
<feature type="transmembrane region" description="Helical" evidence="1">
    <location>
        <begin position="61"/>
        <end position="83"/>
    </location>
</feature>
<organism evidence="2 3">
    <name type="scientific">Streptantibioticus parmotrematis</name>
    <dbReference type="NCBI Taxonomy" id="2873249"/>
    <lineage>
        <taxon>Bacteria</taxon>
        <taxon>Bacillati</taxon>
        <taxon>Actinomycetota</taxon>
        <taxon>Actinomycetes</taxon>
        <taxon>Kitasatosporales</taxon>
        <taxon>Streptomycetaceae</taxon>
        <taxon>Streptantibioticus</taxon>
    </lineage>
</organism>
<proteinExistence type="predicted"/>
<dbReference type="Proteomes" id="UP001198565">
    <property type="component" value="Unassembled WGS sequence"/>
</dbReference>
<keyword evidence="1" id="KW-1133">Transmembrane helix</keyword>
<keyword evidence="3" id="KW-1185">Reference proteome</keyword>
<protein>
    <submittedName>
        <fullName evidence="2">Uncharacterized protein</fullName>
    </submittedName>
</protein>
<dbReference type="EMBL" id="JAINVZ010000021">
    <property type="protein sequence ID" value="MBY8888040.1"/>
    <property type="molecule type" value="Genomic_DNA"/>
</dbReference>
<gene>
    <name evidence="2" type="ORF">K7472_24830</name>
</gene>
<evidence type="ECO:0000313" key="3">
    <source>
        <dbReference type="Proteomes" id="UP001198565"/>
    </source>
</evidence>